<dbReference type="CDD" id="cd03671">
    <property type="entry name" value="NUDIX_Ap4A_hydrolase_plant_like"/>
    <property type="match status" value="1"/>
</dbReference>
<organism evidence="6">
    <name type="scientific">Bartonella schoenbuchensis (strain DSM 13525 / NCTC 13165 / R1)</name>
    <dbReference type="NCBI Taxonomy" id="687861"/>
    <lineage>
        <taxon>Bacteria</taxon>
        <taxon>Pseudomonadati</taxon>
        <taxon>Pseudomonadota</taxon>
        <taxon>Alphaproteobacteria</taxon>
        <taxon>Hyphomicrobiales</taxon>
        <taxon>Bartonellaceae</taxon>
        <taxon>Bartonella</taxon>
    </lineage>
</organism>
<dbReference type="InterPro" id="IPR022927">
    <property type="entry name" value="RppH"/>
</dbReference>
<gene>
    <name evidence="6" type="primary">ialA</name>
    <name evidence="4" type="synonym">nudH</name>
    <name evidence="4" type="synonym">rppH</name>
    <name evidence="6" type="ORF">B11C_20071</name>
</gene>
<dbReference type="GO" id="GO:0019693">
    <property type="term" value="P:ribose phosphate metabolic process"/>
    <property type="evidence" value="ECO:0007669"/>
    <property type="project" value="TreeGrafter"/>
</dbReference>
<dbReference type="Gene3D" id="3.90.79.10">
    <property type="entry name" value="Nucleoside Triphosphate Pyrophosphohydrolase"/>
    <property type="match status" value="1"/>
</dbReference>
<accession>E6YZ54</accession>
<dbReference type="GO" id="GO:0008893">
    <property type="term" value="F:guanosine-3',5'-bis(diphosphate) 3'-diphosphatase activity"/>
    <property type="evidence" value="ECO:0007669"/>
    <property type="project" value="TreeGrafter"/>
</dbReference>
<dbReference type="Pfam" id="PF00293">
    <property type="entry name" value="NUDIX"/>
    <property type="match status" value="1"/>
</dbReference>
<dbReference type="InterPro" id="IPR015797">
    <property type="entry name" value="NUDIX_hydrolase-like_dom_sf"/>
</dbReference>
<dbReference type="PROSITE" id="PS00893">
    <property type="entry name" value="NUDIX_BOX"/>
    <property type="match status" value="1"/>
</dbReference>
<dbReference type="InterPro" id="IPR020084">
    <property type="entry name" value="NUDIX_hydrolase_CS"/>
</dbReference>
<comment type="cofactor">
    <cofactor evidence="1">
        <name>Mn(2+)</name>
        <dbReference type="ChEBI" id="CHEBI:29035"/>
    </cofactor>
</comment>
<dbReference type="InterPro" id="IPR020476">
    <property type="entry name" value="Nudix_hydrolase"/>
</dbReference>
<evidence type="ECO:0000256" key="2">
    <source>
        <dbReference type="ARBA" id="ARBA00001946"/>
    </source>
</evidence>
<dbReference type="InterPro" id="IPR000086">
    <property type="entry name" value="NUDIX_hydrolase_dom"/>
</dbReference>
<dbReference type="PRINTS" id="PR00502">
    <property type="entry name" value="NUDIXFAMILY"/>
</dbReference>
<evidence type="ECO:0000313" key="6">
    <source>
        <dbReference type="EMBL" id="CBI81794.1"/>
    </source>
</evidence>
<comment type="similarity">
    <text evidence="4">Belongs to the Nudix hydrolase family. RppH subfamily.</text>
</comment>
<dbReference type="EMBL" id="FN645507">
    <property type="protein sequence ID" value="CBI81794.1"/>
    <property type="molecule type" value="Genomic_DNA"/>
</dbReference>
<dbReference type="PANTHER" id="PTHR11839:SF22">
    <property type="entry name" value="NUDIX HYDROLASE 26, CHLOROPLASTIC"/>
    <property type="match status" value="1"/>
</dbReference>
<comment type="function">
    <text evidence="4">Accelerates the degradation of transcripts by removing pyrophosphate from the 5'-end of triphosphorylated RNA, leading to a more labile monophosphorylated state that can stimulate subsequent ribonuclease cleavage.</text>
</comment>
<dbReference type="HAMAP" id="MF_00298">
    <property type="entry name" value="Nudix_RppH"/>
    <property type="match status" value="1"/>
</dbReference>
<dbReference type="GO" id="GO:0034432">
    <property type="term" value="F:bis(5'-adenosyl)-pentaphosphatase activity"/>
    <property type="evidence" value="ECO:0007669"/>
    <property type="project" value="TreeGrafter"/>
</dbReference>
<proteinExistence type="inferred from homology"/>
<comment type="cofactor">
    <cofactor evidence="2">
        <name>Mg(2+)</name>
        <dbReference type="ChEBI" id="CHEBI:18420"/>
    </cofactor>
</comment>
<keyword evidence="3 4" id="KW-0378">Hydrolase</keyword>
<sequence>MGCSLLRGYSMDTIADFKALPYRKGVGMLVFNREGKVWIGRRLMTFSYANTDVSKLWQLPQGGIDEGENPLDAARRELYEETGIRSIKLIKEAQDWFYYDFPQELVGHVLGSKYRGQTQKWFAFQFIGENSEIVINPPPDGNKAEFNQWKWVDLEELPSLVISFKKHVYMQVVSEFRNSFRYL</sequence>
<evidence type="ECO:0000256" key="1">
    <source>
        <dbReference type="ARBA" id="ARBA00001936"/>
    </source>
</evidence>
<dbReference type="EC" id="3.6.1.-" evidence="4"/>
<evidence type="ECO:0000256" key="3">
    <source>
        <dbReference type="ARBA" id="ARBA00022801"/>
    </source>
</evidence>
<dbReference type="AlphaFoldDB" id="E6YZ54"/>
<evidence type="ECO:0000256" key="4">
    <source>
        <dbReference type="HAMAP-Rule" id="MF_00298"/>
    </source>
</evidence>
<dbReference type="SUPFAM" id="SSF55811">
    <property type="entry name" value="Nudix"/>
    <property type="match status" value="1"/>
</dbReference>
<feature type="short sequence motif" description="Nudix box" evidence="4">
    <location>
        <begin position="62"/>
        <end position="83"/>
    </location>
</feature>
<reference evidence="6" key="1">
    <citation type="journal article" date="2011" name="PLoS Genet.">
        <title>Parallel evolution of a type IV secretion system in radiating lineages of the host-restricted bacterial pathogen Bartonella.</title>
        <authorList>
            <person name="Engel P."/>
            <person name="Salzburger W."/>
            <person name="Liesch M."/>
            <person name="Chang C.C."/>
            <person name="Maruyama S."/>
            <person name="Lanz C."/>
            <person name="Calteau A."/>
            <person name="Lajus A."/>
            <person name="Medigue C."/>
            <person name="Schuster S.C."/>
            <person name="Dehio C."/>
        </authorList>
    </citation>
    <scope>NUCLEOTIDE SEQUENCE</scope>
    <source>
        <strain evidence="6">R1</strain>
    </source>
</reference>
<comment type="cofactor">
    <cofactor evidence="4">
        <name>a divalent metal cation</name>
        <dbReference type="ChEBI" id="CHEBI:60240"/>
    </cofactor>
</comment>
<protein>
    <recommendedName>
        <fullName evidence="4">RNA pyrophosphohydrolase</fullName>
        <ecNumber evidence="4">3.6.1.-</ecNumber>
    </recommendedName>
    <alternativeName>
        <fullName evidence="4">(Di)nucleoside polyphosphate hydrolase</fullName>
    </alternativeName>
</protein>
<dbReference type="PANTHER" id="PTHR11839">
    <property type="entry name" value="UDP/ADP-SUGAR PYROPHOSPHATASE"/>
    <property type="match status" value="1"/>
</dbReference>
<feature type="domain" description="Nudix hydrolase" evidence="5">
    <location>
        <begin position="21"/>
        <end position="174"/>
    </location>
</feature>
<name>E6YZ54_BARSR</name>
<dbReference type="NCBIfam" id="NF001938">
    <property type="entry name" value="PRK00714.1-5"/>
    <property type="match status" value="1"/>
</dbReference>
<evidence type="ECO:0000259" key="5">
    <source>
        <dbReference type="PROSITE" id="PS51462"/>
    </source>
</evidence>
<dbReference type="PROSITE" id="PS51462">
    <property type="entry name" value="NUDIX"/>
    <property type="match status" value="1"/>
</dbReference>
<dbReference type="GO" id="GO:0006753">
    <property type="term" value="P:nucleoside phosphate metabolic process"/>
    <property type="evidence" value="ECO:0007669"/>
    <property type="project" value="TreeGrafter"/>
</dbReference>